<feature type="transmembrane region" description="Helical" evidence="9">
    <location>
        <begin position="184"/>
        <end position="204"/>
    </location>
</feature>
<feature type="transmembrane region" description="Helical" evidence="9">
    <location>
        <begin position="117"/>
        <end position="139"/>
    </location>
</feature>
<protein>
    <recommendedName>
        <fullName evidence="14">P-loop containing nucleoside triphosphate hydrolase protein</fullName>
    </recommendedName>
</protein>
<dbReference type="SUPFAM" id="SSF52540">
    <property type="entry name" value="P-loop containing nucleoside triphosphate hydrolases"/>
    <property type="match status" value="2"/>
</dbReference>
<proteinExistence type="predicted"/>
<feature type="transmembrane region" description="Helical" evidence="9">
    <location>
        <begin position="1109"/>
        <end position="1142"/>
    </location>
</feature>
<name>A0ABP1CNH7_9APHY</name>
<evidence type="ECO:0000256" key="9">
    <source>
        <dbReference type="SAM" id="Phobius"/>
    </source>
</evidence>
<feature type="transmembrane region" description="Helical" evidence="9">
    <location>
        <begin position="1243"/>
        <end position="1262"/>
    </location>
</feature>
<organism evidence="12 13">
    <name type="scientific">Somion occarium</name>
    <dbReference type="NCBI Taxonomy" id="3059160"/>
    <lineage>
        <taxon>Eukaryota</taxon>
        <taxon>Fungi</taxon>
        <taxon>Dikarya</taxon>
        <taxon>Basidiomycota</taxon>
        <taxon>Agaricomycotina</taxon>
        <taxon>Agaricomycetes</taxon>
        <taxon>Polyporales</taxon>
        <taxon>Cerrenaceae</taxon>
        <taxon>Somion</taxon>
    </lineage>
</organism>
<feature type="transmembrane region" description="Helical" evidence="9">
    <location>
        <begin position="1163"/>
        <end position="1181"/>
    </location>
</feature>
<dbReference type="InterPro" id="IPR036640">
    <property type="entry name" value="ABC1_TM_sf"/>
</dbReference>
<dbReference type="PROSITE" id="PS50929">
    <property type="entry name" value="ABC_TM1F"/>
    <property type="match status" value="2"/>
</dbReference>
<evidence type="ECO:0000259" key="11">
    <source>
        <dbReference type="PROSITE" id="PS50929"/>
    </source>
</evidence>
<feature type="region of interest" description="Disordered" evidence="8">
    <location>
        <begin position="394"/>
        <end position="454"/>
    </location>
</feature>
<dbReference type="SMART" id="SM00382">
    <property type="entry name" value="AAA"/>
    <property type="match status" value="2"/>
</dbReference>
<feature type="transmembrane region" description="Helical" evidence="9">
    <location>
        <begin position="1210"/>
        <end position="1231"/>
    </location>
</feature>
<keyword evidence="13" id="KW-1185">Reference proteome</keyword>
<dbReference type="PROSITE" id="PS50893">
    <property type="entry name" value="ABC_TRANSPORTER_2"/>
    <property type="match status" value="2"/>
</dbReference>
<dbReference type="Proteomes" id="UP001497453">
    <property type="component" value="Chromosome 1"/>
</dbReference>
<feature type="region of interest" description="Disordered" evidence="8">
    <location>
        <begin position="925"/>
        <end position="952"/>
    </location>
</feature>
<evidence type="ECO:0000256" key="2">
    <source>
        <dbReference type="ARBA" id="ARBA00022448"/>
    </source>
</evidence>
<evidence type="ECO:0000259" key="10">
    <source>
        <dbReference type="PROSITE" id="PS50893"/>
    </source>
</evidence>
<dbReference type="Pfam" id="PF00664">
    <property type="entry name" value="ABC_membrane"/>
    <property type="match status" value="2"/>
</dbReference>
<keyword evidence="6 9" id="KW-1133">Transmembrane helix</keyword>
<feature type="transmembrane region" description="Helical" evidence="9">
    <location>
        <begin position="584"/>
        <end position="605"/>
    </location>
</feature>
<keyword evidence="2" id="KW-0813">Transport</keyword>
<dbReference type="PANTHER" id="PTHR24223:SF356">
    <property type="entry name" value="ATP-BINDING CASSETTE TRANSPORTER ABC4"/>
    <property type="match status" value="1"/>
</dbReference>
<evidence type="ECO:0000256" key="1">
    <source>
        <dbReference type="ARBA" id="ARBA00004370"/>
    </source>
</evidence>
<dbReference type="InterPro" id="IPR050173">
    <property type="entry name" value="ABC_transporter_C-like"/>
</dbReference>
<feature type="transmembrane region" description="Helical" evidence="9">
    <location>
        <begin position="617"/>
        <end position="639"/>
    </location>
</feature>
<dbReference type="InterPro" id="IPR011527">
    <property type="entry name" value="ABC1_TM_dom"/>
</dbReference>
<feature type="domain" description="ABC transmembrane type-1" evidence="11">
    <location>
        <begin position="990"/>
        <end position="1267"/>
    </location>
</feature>
<dbReference type="InterPro" id="IPR027417">
    <property type="entry name" value="P-loop_NTPase"/>
</dbReference>
<feature type="transmembrane region" description="Helical" evidence="9">
    <location>
        <begin position="477"/>
        <end position="497"/>
    </location>
</feature>
<keyword evidence="3 9" id="KW-0812">Transmembrane</keyword>
<feature type="transmembrane region" description="Helical" evidence="9">
    <location>
        <begin position="34"/>
        <end position="52"/>
    </location>
</feature>
<keyword evidence="5" id="KW-0067">ATP-binding</keyword>
<feature type="transmembrane region" description="Helical" evidence="9">
    <location>
        <begin position="1031"/>
        <end position="1052"/>
    </location>
</feature>
<feature type="compositionally biased region" description="Polar residues" evidence="8">
    <location>
        <begin position="409"/>
        <end position="420"/>
    </location>
</feature>
<feature type="domain" description="ABC transporter" evidence="10">
    <location>
        <begin position="1304"/>
        <end position="1541"/>
    </location>
</feature>
<dbReference type="SUPFAM" id="SSF90123">
    <property type="entry name" value="ABC transporter transmembrane region"/>
    <property type="match status" value="2"/>
</dbReference>
<keyword evidence="7 9" id="KW-0472">Membrane</keyword>
<feature type="transmembrane region" description="Helical" evidence="9">
    <location>
        <begin position="303"/>
        <end position="324"/>
    </location>
</feature>
<feature type="transmembrane region" description="Helical" evidence="9">
    <location>
        <begin position="339"/>
        <end position="362"/>
    </location>
</feature>
<dbReference type="InterPro" id="IPR017871">
    <property type="entry name" value="ABC_transporter-like_CS"/>
</dbReference>
<comment type="subcellular location">
    <subcellularLocation>
        <location evidence="1">Membrane</location>
    </subcellularLocation>
</comment>
<reference evidence="13" key="1">
    <citation type="submission" date="2024-04" db="EMBL/GenBank/DDBJ databases">
        <authorList>
            <person name="Shaw F."/>
            <person name="Minotto A."/>
        </authorList>
    </citation>
    <scope>NUCLEOTIDE SEQUENCE [LARGE SCALE GENOMIC DNA]</scope>
</reference>
<dbReference type="PROSITE" id="PS00211">
    <property type="entry name" value="ABC_TRANSPORTER_1"/>
    <property type="match status" value="1"/>
</dbReference>
<keyword evidence="4" id="KW-0547">Nucleotide-binding</keyword>
<feature type="transmembrane region" description="Helical" evidence="9">
    <location>
        <begin position="146"/>
        <end position="164"/>
    </location>
</feature>
<dbReference type="Gene3D" id="3.40.50.300">
    <property type="entry name" value="P-loop containing nucleotide triphosphate hydrolases"/>
    <property type="match status" value="2"/>
</dbReference>
<dbReference type="CDD" id="cd03250">
    <property type="entry name" value="ABCC_MRP_domain1"/>
    <property type="match status" value="1"/>
</dbReference>
<evidence type="ECO:0008006" key="14">
    <source>
        <dbReference type="Google" id="ProtNLM"/>
    </source>
</evidence>
<evidence type="ECO:0000256" key="3">
    <source>
        <dbReference type="ARBA" id="ARBA00022692"/>
    </source>
</evidence>
<dbReference type="CDD" id="cd18604">
    <property type="entry name" value="ABC_6TM_VMR1_D2_like"/>
    <property type="match status" value="1"/>
</dbReference>
<evidence type="ECO:0000256" key="7">
    <source>
        <dbReference type="ARBA" id="ARBA00023136"/>
    </source>
</evidence>
<dbReference type="CDD" id="cd18596">
    <property type="entry name" value="ABC_6TM_VMR1_D1_like"/>
    <property type="match status" value="1"/>
</dbReference>
<dbReference type="Pfam" id="PF00005">
    <property type="entry name" value="ABC_tran"/>
    <property type="match status" value="2"/>
</dbReference>
<evidence type="ECO:0000256" key="5">
    <source>
        <dbReference type="ARBA" id="ARBA00022840"/>
    </source>
</evidence>
<feature type="compositionally biased region" description="Basic and acidic residues" evidence="8">
    <location>
        <begin position="435"/>
        <end position="449"/>
    </location>
</feature>
<evidence type="ECO:0000256" key="8">
    <source>
        <dbReference type="SAM" id="MobiDB-lite"/>
    </source>
</evidence>
<feature type="domain" description="ABC transporter" evidence="10">
    <location>
        <begin position="695"/>
        <end position="931"/>
    </location>
</feature>
<evidence type="ECO:0000256" key="4">
    <source>
        <dbReference type="ARBA" id="ARBA00022741"/>
    </source>
</evidence>
<dbReference type="Gene3D" id="1.20.1560.10">
    <property type="entry name" value="ABC transporter type 1, transmembrane domain"/>
    <property type="match status" value="2"/>
</dbReference>
<evidence type="ECO:0000256" key="6">
    <source>
        <dbReference type="ARBA" id="ARBA00022989"/>
    </source>
</evidence>
<feature type="compositionally biased region" description="Basic and acidic residues" evidence="8">
    <location>
        <begin position="925"/>
        <end position="950"/>
    </location>
</feature>
<feature type="transmembrane region" description="Helical" evidence="9">
    <location>
        <begin position="503"/>
        <end position="524"/>
    </location>
</feature>
<dbReference type="EMBL" id="OZ037944">
    <property type="protein sequence ID" value="CAL1696209.1"/>
    <property type="molecule type" value="Genomic_DNA"/>
</dbReference>
<sequence length="1557" mass="172154">MIRDTGQVVLNRFGLWQVVGDDALWRNTLLVPSYVAGVSTLLLVGQAIAIALHRRKNVSDDVEESSTRLRGHISALGGPIIFTFKLARLVACLALVVLSAVSMYKVSSHLDFSHTGLTHAALCATFIYASLLAILTVVTKPLWNSLITKHLIIVLLAPWAVYVYRDLWPLATYTLSPADSAEGWLIWTKVIVLTFAAIVVPLLMPRQYVPFDPLNPSLVPHPEQTTSWLSMVLFAYLTPFVFKAYKQPRLTLEDLPPMNDRDTLKNLISESYADLDPLQNKKKRHVLFGLVLRVYLFDHVKMAVMLILHVIGSFAAPIGINYLLKYLETGGENAIVRPWFWIAWLFFGPLISGMTFNLYFYIALRTIVRAQGVLTQLIFDHALRIRVQGDVKEDSLTQESPASEHPSPEGSSNARGGSSSDVDEETVASSTSFDAKADDQSSETPKQESKPNTANLAGRLNNLVTSDMSNVHGGQGFMLLMFYVPTQLTLSLIYLYSLLGWSVLPGVAAMALLSPLPGYVVKALSSMQTEKMKKSDARVQSVTESMNVIRMIKQFGWEDKMSALLDGRRQEELKFVRKLRLLELATMNISAFIPCATMIVTYGIYTLAMGRELTASRVFASVAVFGIVQEHFQGIFFLFPGLIQAKVSIDRINDFLSKTELLDQFSTGSSAATSTPSASSEICIRQAAFTWSSDTEDVNLPASSQRSFALRIEDELIFKRGRINLVVGQTGSGKTSLLMALLGEMHNIPLGPQSLVNLPRERGIAYHAQESWVLNETIRNNILFGAPYDEERYNAVIEQCALERDLGLFDAGDQTEVGEKGITLSGGQKARVTLARAVYSSADILLLDDVLAALDVHTSRWIVDKCFRGDLMRGRTVILVTHNVALATPISDFVVSLGSDGRILSQGSLSTALAKDQQLSAEAAKESEVIEKAEHEVDQETGDKTPKTTDGKLVTAEEVSEGHVSWSAMKLLLVNMAGKPGAIVFWGAFLVLGLVTRTMSNLDIWIIGLWARQYELQDPQDVSVAFYMSLYLVNMLSGMLVFSAAFLLFVFGSMRASRAIHRLLINSVFSATLRWLDRTPVSRIITRCSQDIQSIDSTLSQMLLNLFDVTFTIVVKFLAVILLSPIFLFPGLVLVAVGIWFGHIYMQAQLPVKRESSNARAPVLGHFGAAITGLVSIRAYGAQEMFRQELYRRTDRYTRVTREFWNLNRWIVIQTDVLAGMFCASLAAYLIYSGHMDASKTGFSINMAIGFSGMILLWVRMFNRVETEGQYLPERIQQYLQIEHEPKPTESGIPPAYWPASGDLKVENLSARYSADGPKVLHDLNFHVNSGEHIGIVGRTGSGKSSLTLALLRCILTEGGVYYDGIPTDTLNLDALRSNITIIPQVPELLSGTVRQNLDPFSQHDDAVLNDALRSAGLFSLQNEGSASKITLDTQITGSGSNLSVGQRQILALARAMVRQSKLLILDEATSAIDYETDTVIQTSLRKELPKDVTLLIVAHRLQTIMDANRIMVLDAGHIVEFDEPSKLLEKKDGLLRALVEESGDKDILLEMAAKSS</sequence>
<dbReference type="PANTHER" id="PTHR24223">
    <property type="entry name" value="ATP-BINDING CASSETTE SUB-FAMILY C"/>
    <property type="match status" value="1"/>
</dbReference>
<dbReference type="InterPro" id="IPR003593">
    <property type="entry name" value="AAA+_ATPase"/>
</dbReference>
<accession>A0ABP1CNH7</accession>
<feature type="domain" description="ABC transmembrane type-1" evidence="11">
    <location>
        <begin position="302"/>
        <end position="644"/>
    </location>
</feature>
<gene>
    <name evidence="12" type="ORF">GFSPODELE1_LOCUS1089</name>
</gene>
<evidence type="ECO:0000313" key="12">
    <source>
        <dbReference type="EMBL" id="CAL1696209.1"/>
    </source>
</evidence>
<dbReference type="InterPro" id="IPR003439">
    <property type="entry name" value="ABC_transporter-like_ATP-bd"/>
</dbReference>
<evidence type="ECO:0000313" key="13">
    <source>
        <dbReference type="Proteomes" id="UP001497453"/>
    </source>
</evidence>
<dbReference type="CDD" id="cd03244">
    <property type="entry name" value="ABCC_MRP_domain2"/>
    <property type="match status" value="1"/>
</dbReference>
<feature type="transmembrane region" description="Helical" evidence="9">
    <location>
        <begin position="73"/>
        <end position="97"/>
    </location>
</feature>